<protein>
    <submittedName>
        <fullName evidence="1">Putative RNase H-like HicB family nuclease</fullName>
    </submittedName>
</protein>
<proteinExistence type="predicted"/>
<reference evidence="1 2" key="1">
    <citation type="submission" date="2020-08" db="EMBL/GenBank/DDBJ databases">
        <title>Sequencing the genomes of 1000 actinobacteria strains.</title>
        <authorList>
            <person name="Klenk H.-P."/>
        </authorList>
    </citation>
    <scope>NUCLEOTIDE SEQUENCE [LARGE SCALE GENOMIC DNA]</scope>
    <source>
        <strain evidence="1 2">DSM 102030</strain>
    </source>
</reference>
<dbReference type="Proteomes" id="UP000523007">
    <property type="component" value="Unassembled WGS sequence"/>
</dbReference>
<name>A0A7W7W182_9ACTN</name>
<keyword evidence="2" id="KW-1185">Reference proteome</keyword>
<accession>A0A7W7W182</accession>
<sequence>MSTVLVPITVERDEDGAWNARAVLGDKDFVYGYGDTPEDAKADVREGIQEVFDHEGVPGGLVPVNAPDAVC</sequence>
<evidence type="ECO:0000313" key="1">
    <source>
        <dbReference type="EMBL" id="MBB4930043.1"/>
    </source>
</evidence>
<gene>
    <name evidence="1" type="ORF">F4561_000863</name>
</gene>
<organism evidence="1 2">
    <name type="scientific">Lipingzhangella halophila</name>
    <dbReference type="NCBI Taxonomy" id="1783352"/>
    <lineage>
        <taxon>Bacteria</taxon>
        <taxon>Bacillati</taxon>
        <taxon>Actinomycetota</taxon>
        <taxon>Actinomycetes</taxon>
        <taxon>Streptosporangiales</taxon>
        <taxon>Nocardiopsidaceae</taxon>
        <taxon>Lipingzhangella</taxon>
    </lineage>
</organism>
<evidence type="ECO:0000313" key="2">
    <source>
        <dbReference type="Proteomes" id="UP000523007"/>
    </source>
</evidence>
<dbReference type="EMBL" id="JACHJT010000001">
    <property type="protein sequence ID" value="MBB4930043.1"/>
    <property type="molecule type" value="Genomic_DNA"/>
</dbReference>
<dbReference type="RefSeq" id="WP_184574967.1">
    <property type="nucleotide sequence ID" value="NZ_JACHJT010000001.1"/>
</dbReference>
<comment type="caution">
    <text evidence="1">The sequence shown here is derived from an EMBL/GenBank/DDBJ whole genome shotgun (WGS) entry which is preliminary data.</text>
</comment>
<dbReference type="AlphaFoldDB" id="A0A7W7W182"/>